<dbReference type="Pfam" id="PF13649">
    <property type="entry name" value="Methyltransf_25"/>
    <property type="match status" value="1"/>
</dbReference>
<dbReference type="CDD" id="cd02440">
    <property type="entry name" value="AdoMet_MTases"/>
    <property type="match status" value="1"/>
</dbReference>
<sequence length="151" mass="17333">MANENQYKLKTLFIATRGVEEFRQTIEKWVKPLDSILEIGCEWGTTSTLIHEKCKNLIATDISLDCIKVARQKYPEIRFETLDAFNIKEAMRLGNKFTKIYIDMSGLSSYRALLDVISLVNMYAAVFEPEAIIIKSGSLKQFAKNCIAWNR</sequence>
<gene>
    <name evidence="2" type="ORF">A2264_03375</name>
</gene>
<dbReference type="Gene3D" id="3.40.50.150">
    <property type="entry name" value="Vaccinia Virus protein VP39"/>
    <property type="match status" value="1"/>
</dbReference>
<feature type="domain" description="Methyltransferase" evidence="1">
    <location>
        <begin position="36"/>
        <end position="89"/>
    </location>
</feature>
<evidence type="ECO:0000313" key="3">
    <source>
        <dbReference type="Proteomes" id="UP000176614"/>
    </source>
</evidence>
<dbReference type="SUPFAM" id="SSF53335">
    <property type="entry name" value="S-adenosyl-L-methionine-dependent methyltransferases"/>
    <property type="match status" value="1"/>
</dbReference>
<evidence type="ECO:0000259" key="1">
    <source>
        <dbReference type="Pfam" id="PF13649"/>
    </source>
</evidence>
<dbReference type="AlphaFoldDB" id="A0A1F4VYP5"/>
<comment type="caution">
    <text evidence="2">The sequence shown here is derived from an EMBL/GenBank/DDBJ whole genome shotgun (WGS) entry which is preliminary data.</text>
</comment>
<dbReference type="InterPro" id="IPR029063">
    <property type="entry name" value="SAM-dependent_MTases_sf"/>
</dbReference>
<accession>A0A1F4VYP5</accession>
<dbReference type="Proteomes" id="UP000176614">
    <property type="component" value="Unassembled WGS sequence"/>
</dbReference>
<dbReference type="InterPro" id="IPR041698">
    <property type="entry name" value="Methyltransf_25"/>
</dbReference>
<dbReference type="EMBL" id="MEVT01000022">
    <property type="protein sequence ID" value="OGC62299.1"/>
    <property type="molecule type" value="Genomic_DNA"/>
</dbReference>
<organism evidence="2 3">
    <name type="scientific">candidate division WWE3 bacterium RIFOXYA2_FULL_46_9</name>
    <dbReference type="NCBI Taxonomy" id="1802636"/>
    <lineage>
        <taxon>Bacteria</taxon>
        <taxon>Katanobacteria</taxon>
    </lineage>
</organism>
<evidence type="ECO:0000313" key="2">
    <source>
        <dbReference type="EMBL" id="OGC62299.1"/>
    </source>
</evidence>
<protein>
    <recommendedName>
        <fullName evidence="1">Methyltransferase domain-containing protein</fullName>
    </recommendedName>
</protein>
<name>A0A1F4VYP5_UNCKA</name>
<reference evidence="2 3" key="1">
    <citation type="journal article" date="2016" name="Nat. Commun.">
        <title>Thousands of microbial genomes shed light on interconnected biogeochemical processes in an aquifer system.</title>
        <authorList>
            <person name="Anantharaman K."/>
            <person name="Brown C.T."/>
            <person name="Hug L.A."/>
            <person name="Sharon I."/>
            <person name="Castelle C.J."/>
            <person name="Probst A.J."/>
            <person name="Thomas B.C."/>
            <person name="Singh A."/>
            <person name="Wilkins M.J."/>
            <person name="Karaoz U."/>
            <person name="Brodie E.L."/>
            <person name="Williams K.H."/>
            <person name="Hubbard S.S."/>
            <person name="Banfield J.F."/>
        </authorList>
    </citation>
    <scope>NUCLEOTIDE SEQUENCE [LARGE SCALE GENOMIC DNA]</scope>
</reference>
<proteinExistence type="predicted"/>